<dbReference type="Pfam" id="PF00385">
    <property type="entry name" value="Chromo"/>
    <property type="match status" value="1"/>
</dbReference>
<organism evidence="2 3">
    <name type="scientific">Sesamum alatum</name>
    <dbReference type="NCBI Taxonomy" id="300844"/>
    <lineage>
        <taxon>Eukaryota</taxon>
        <taxon>Viridiplantae</taxon>
        <taxon>Streptophyta</taxon>
        <taxon>Embryophyta</taxon>
        <taxon>Tracheophyta</taxon>
        <taxon>Spermatophyta</taxon>
        <taxon>Magnoliopsida</taxon>
        <taxon>eudicotyledons</taxon>
        <taxon>Gunneridae</taxon>
        <taxon>Pentapetalae</taxon>
        <taxon>asterids</taxon>
        <taxon>lamiids</taxon>
        <taxon>Lamiales</taxon>
        <taxon>Pedaliaceae</taxon>
        <taxon>Sesamum</taxon>
    </lineage>
</organism>
<dbReference type="EMBL" id="JACGWO010000005">
    <property type="protein sequence ID" value="KAK4426885.1"/>
    <property type="molecule type" value="Genomic_DNA"/>
</dbReference>
<gene>
    <name evidence="2" type="ORF">Salat_1457300</name>
</gene>
<accession>A0AAE1YB58</accession>
<protein>
    <recommendedName>
        <fullName evidence="1">Chromo domain-containing protein</fullName>
    </recommendedName>
</protein>
<sequence length="131" mass="15119">MPEKILDHCSVPDDGTELLVQWKGLFELEVTWEDSASLTARFPDFRLLDKASLDGSDQLLILLMSRLCNKLTHPIHNFQFDRRYPNSESILSWYRTILPYTDSHSIPNSPSRSLVYQLLCRRQALPSIEGV</sequence>
<dbReference type="Gene3D" id="2.40.50.40">
    <property type="match status" value="1"/>
</dbReference>
<dbReference type="AlphaFoldDB" id="A0AAE1YB58"/>
<evidence type="ECO:0000313" key="2">
    <source>
        <dbReference type="EMBL" id="KAK4426885.1"/>
    </source>
</evidence>
<dbReference type="Proteomes" id="UP001293254">
    <property type="component" value="Unassembled WGS sequence"/>
</dbReference>
<keyword evidence="3" id="KW-1185">Reference proteome</keyword>
<dbReference type="InterPro" id="IPR000953">
    <property type="entry name" value="Chromo/chromo_shadow_dom"/>
</dbReference>
<feature type="domain" description="Chromo" evidence="1">
    <location>
        <begin position="1"/>
        <end position="49"/>
    </location>
</feature>
<name>A0AAE1YB58_9LAMI</name>
<evidence type="ECO:0000259" key="1">
    <source>
        <dbReference type="PROSITE" id="PS50013"/>
    </source>
</evidence>
<evidence type="ECO:0000313" key="3">
    <source>
        <dbReference type="Proteomes" id="UP001293254"/>
    </source>
</evidence>
<dbReference type="SUPFAM" id="SSF54160">
    <property type="entry name" value="Chromo domain-like"/>
    <property type="match status" value="1"/>
</dbReference>
<dbReference type="PROSITE" id="PS50013">
    <property type="entry name" value="CHROMO_2"/>
    <property type="match status" value="1"/>
</dbReference>
<reference evidence="2" key="1">
    <citation type="submission" date="2020-06" db="EMBL/GenBank/DDBJ databases">
        <authorList>
            <person name="Li T."/>
            <person name="Hu X."/>
            <person name="Zhang T."/>
            <person name="Song X."/>
            <person name="Zhang H."/>
            <person name="Dai N."/>
            <person name="Sheng W."/>
            <person name="Hou X."/>
            <person name="Wei L."/>
        </authorList>
    </citation>
    <scope>NUCLEOTIDE SEQUENCE</scope>
    <source>
        <strain evidence="2">3651</strain>
        <tissue evidence="2">Leaf</tissue>
    </source>
</reference>
<proteinExistence type="predicted"/>
<reference evidence="2" key="2">
    <citation type="journal article" date="2024" name="Plant">
        <title>Genomic evolution and insights into agronomic trait innovations of Sesamum species.</title>
        <authorList>
            <person name="Miao H."/>
            <person name="Wang L."/>
            <person name="Qu L."/>
            <person name="Liu H."/>
            <person name="Sun Y."/>
            <person name="Le M."/>
            <person name="Wang Q."/>
            <person name="Wei S."/>
            <person name="Zheng Y."/>
            <person name="Lin W."/>
            <person name="Duan Y."/>
            <person name="Cao H."/>
            <person name="Xiong S."/>
            <person name="Wang X."/>
            <person name="Wei L."/>
            <person name="Li C."/>
            <person name="Ma Q."/>
            <person name="Ju M."/>
            <person name="Zhao R."/>
            <person name="Li G."/>
            <person name="Mu C."/>
            <person name="Tian Q."/>
            <person name="Mei H."/>
            <person name="Zhang T."/>
            <person name="Gao T."/>
            <person name="Zhang H."/>
        </authorList>
    </citation>
    <scope>NUCLEOTIDE SEQUENCE</scope>
    <source>
        <strain evidence="2">3651</strain>
    </source>
</reference>
<comment type="caution">
    <text evidence="2">The sequence shown here is derived from an EMBL/GenBank/DDBJ whole genome shotgun (WGS) entry which is preliminary data.</text>
</comment>
<dbReference type="InterPro" id="IPR023780">
    <property type="entry name" value="Chromo_domain"/>
</dbReference>
<dbReference type="InterPro" id="IPR016197">
    <property type="entry name" value="Chromo-like_dom_sf"/>
</dbReference>